<dbReference type="OrthoDB" id="9798188at2"/>
<dbReference type="RefSeq" id="WP_151618982.1">
    <property type="nucleotide sequence ID" value="NZ_WBXO01000002.1"/>
</dbReference>
<dbReference type="GO" id="GO:0005886">
    <property type="term" value="C:plasma membrane"/>
    <property type="evidence" value="ECO:0007669"/>
    <property type="project" value="UniProtKB-SubCell"/>
</dbReference>
<dbReference type="InterPro" id="IPR036318">
    <property type="entry name" value="FAD-bd_PCMH-like_sf"/>
</dbReference>
<feature type="transmembrane region" description="Helical" evidence="11">
    <location>
        <begin position="6"/>
        <end position="31"/>
    </location>
</feature>
<evidence type="ECO:0000259" key="12">
    <source>
        <dbReference type="PROSITE" id="PS51371"/>
    </source>
</evidence>
<evidence type="ECO:0000256" key="4">
    <source>
        <dbReference type="ARBA" id="ARBA00022692"/>
    </source>
</evidence>
<feature type="domain" description="CBS" evidence="12">
    <location>
        <begin position="224"/>
        <end position="285"/>
    </location>
</feature>
<dbReference type="PROSITE" id="PS51846">
    <property type="entry name" value="CNNM"/>
    <property type="match status" value="1"/>
</dbReference>
<keyword evidence="5" id="KW-0677">Repeat</keyword>
<protein>
    <submittedName>
        <fullName evidence="14">HlyC/CorC family transporter</fullName>
    </submittedName>
</protein>
<evidence type="ECO:0000256" key="3">
    <source>
        <dbReference type="ARBA" id="ARBA00022475"/>
    </source>
</evidence>
<evidence type="ECO:0000256" key="5">
    <source>
        <dbReference type="ARBA" id="ARBA00022737"/>
    </source>
</evidence>
<dbReference type="Pfam" id="PF00571">
    <property type="entry name" value="CBS"/>
    <property type="match status" value="2"/>
</dbReference>
<dbReference type="InterPro" id="IPR005170">
    <property type="entry name" value="Transptr-assoc_dom"/>
</dbReference>
<accession>A0A6I0EZF5</accession>
<reference evidence="14 15" key="1">
    <citation type="submission" date="2019-10" db="EMBL/GenBank/DDBJ databases">
        <title>Whole-genome sequence of the extremophile Heliorestis acidaminivorans DSM 24790.</title>
        <authorList>
            <person name="Kyndt J.A."/>
            <person name="Meyer T.E."/>
        </authorList>
    </citation>
    <scope>NUCLEOTIDE SEQUENCE [LARGE SCALE GENOMIC DNA]</scope>
    <source>
        <strain evidence="14 15">DSM 24790</strain>
    </source>
</reference>
<dbReference type="Proteomes" id="UP000468766">
    <property type="component" value="Unassembled WGS sequence"/>
</dbReference>
<feature type="transmembrane region" description="Helical" evidence="11">
    <location>
        <begin position="101"/>
        <end position="126"/>
    </location>
</feature>
<keyword evidence="6 10" id="KW-1133">Transmembrane helix</keyword>
<feature type="domain" description="CBS" evidence="12">
    <location>
        <begin position="289"/>
        <end position="346"/>
    </location>
</feature>
<evidence type="ECO:0000256" key="6">
    <source>
        <dbReference type="ARBA" id="ARBA00022989"/>
    </source>
</evidence>
<gene>
    <name evidence="14" type="ORF">F9B85_04615</name>
</gene>
<evidence type="ECO:0000256" key="10">
    <source>
        <dbReference type="PROSITE-ProRule" id="PRU01193"/>
    </source>
</evidence>
<keyword evidence="4 10" id="KW-0812">Transmembrane</keyword>
<evidence type="ECO:0000256" key="8">
    <source>
        <dbReference type="ARBA" id="ARBA00023136"/>
    </source>
</evidence>
<feature type="transmembrane region" description="Helical" evidence="11">
    <location>
        <begin position="62"/>
        <end position="81"/>
    </location>
</feature>
<dbReference type="CDD" id="cd04590">
    <property type="entry name" value="CBS_pair_CorC_HlyC_assoc"/>
    <property type="match status" value="1"/>
</dbReference>
<sequence length="441" mass="49808">MPELGVGFKLFLVFLLIAATAFFVAAEFAVVKVRDSRIQQLINEGNKKALNARKVTSNLDEYLSACQLGITLTALGLGWLGKPAVAVLFYPLLERLQLTQSTISAISFVIGFSIISFLHVVVGELAPKTLAIQRAEKVTLWLSGPLILFYKALYPFIWLLNGSARILVRALGLRNISEHSESHSEEEIRMIMLQSHQSGEINQTELDFTNNVFLMTEKVVTEIMIPRPDMVCLYTNLSFEENLKIVQSEKYGRYPVCEGDKDHVVGYIHTKDLLDLYVDKSRNPSLLEFIRKPLLVYEFTPLIDIMKKMQKERTQIAIVLDEYAGTAGLVTIEDILEEIVGEIQDEYDQDYSPIIKLQPGHYSVDGQVSLADIAQDLGIYLESEDVYTIGGWFMAHMQGPLTEGTSFDYKNIRFTVTETKSNRVMKIEIKENIENVNSDMA</sequence>
<dbReference type="InterPro" id="IPR046342">
    <property type="entry name" value="CBS_dom_sf"/>
</dbReference>
<evidence type="ECO:0000256" key="11">
    <source>
        <dbReference type="SAM" id="Phobius"/>
    </source>
</evidence>
<dbReference type="InterPro" id="IPR016169">
    <property type="entry name" value="FAD-bd_PCMH_sub2"/>
</dbReference>
<comment type="subcellular location">
    <subcellularLocation>
        <location evidence="1">Cell membrane</location>
        <topology evidence="1">Multi-pass membrane protein</topology>
    </subcellularLocation>
</comment>
<dbReference type="FunFam" id="3.10.580.10:FF:000002">
    <property type="entry name" value="Magnesium/cobalt efflux protein CorC"/>
    <property type="match status" value="1"/>
</dbReference>
<dbReference type="Pfam" id="PF03471">
    <property type="entry name" value="CorC_HlyC"/>
    <property type="match status" value="1"/>
</dbReference>
<comment type="caution">
    <text evidence="14">The sequence shown here is derived from an EMBL/GenBank/DDBJ whole genome shotgun (WGS) entry which is preliminary data.</text>
</comment>
<dbReference type="SMART" id="SM01091">
    <property type="entry name" value="CorC_HlyC"/>
    <property type="match status" value="1"/>
</dbReference>
<name>A0A6I0EZF5_9FIRM</name>
<dbReference type="InterPro" id="IPR051676">
    <property type="entry name" value="UPF0053_domain"/>
</dbReference>
<evidence type="ECO:0000256" key="7">
    <source>
        <dbReference type="ARBA" id="ARBA00023122"/>
    </source>
</evidence>
<evidence type="ECO:0000313" key="15">
    <source>
        <dbReference type="Proteomes" id="UP000468766"/>
    </source>
</evidence>
<dbReference type="EMBL" id="WBXO01000002">
    <property type="protein sequence ID" value="KAB2953896.1"/>
    <property type="molecule type" value="Genomic_DNA"/>
</dbReference>
<organism evidence="14 15">
    <name type="scientific">Heliorestis acidaminivorans</name>
    <dbReference type="NCBI Taxonomy" id="553427"/>
    <lineage>
        <taxon>Bacteria</taxon>
        <taxon>Bacillati</taxon>
        <taxon>Bacillota</taxon>
        <taxon>Clostridia</taxon>
        <taxon>Eubacteriales</taxon>
        <taxon>Heliobacteriaceae</taxon>
        <taxon>Heliorestis</taxon>
    </lineage>
</organism>
<dbReference type="PROSITE" id="PS51371">
    <property type="entry name" value="CBS"/>
    <property type="match status" value="2"/>
</dbReference>
<dbReference type="PANTHER" id="PTHR43099">
    <property type="entry name" value="UPF0053 PROTEIN YRKA"/>
    <property type="match status" value="1"/>
</dbReference>
<dbReference type="Gene3D" id="3.30.465.10">
    <property type="match status" value="1"/>
</dbReference>
<dbReference type="Pfam" id="PF01595">
    <property type="entry name" value="CNNM"/>
    <property type="match status" value="1"/>
</dbReference>
<proteinExistence type="inferred from homology"/>
<keyword evidence="8 10" id="KW-0472">Membrane</keyword>
<evidence type="ECO:0000256" key="2">
    <source>
        <dbReference type="ARBA" id="ARBA00006337"/>
    </source>
</evidence>
<dbReference type="PANTHER" id="PTHR43099:SF2">
    <property type="entry name" value="UPF0053 PROTEIN YRKA"/>
    <property type="match status" value="1"/>
</dbReference>
<keyword evidence="7 9" id="KW-0129">CBS domain</keyword>
<evidence type="ECO:0000256" key="9">
    <source>
        <dbReference type="PROSITE-ProRule" id="PRU00703"/>
    </source>
</evidence>
<dbReference type="AlphaFoldDB" id="A0A6I0EZF5"/>
<evidence type="ECO:0000259" key="13">
    <source>
        <dbReference type="PROSITE" id="PS51846"/>
    </source>
</evidence>
<dbReference type="InterPro" id="IPR000644">
    <property type="entry name" value="CBS_dom"/>
</dbReference>
<comment type="similarity">
    <text evidence="2">Belongs to the UPF0053 family.</text>
</comment>
<evidence type="ECO:0000313" key="14">
    <source>
        <dbReference type="EMBL" id="KAB2953896.1"/>
    </source>
</evidence>
<evidence type="ECO:0000256" key="1">
    <source>
        <dbReference type="ARBA" id="ARBA00004651"/>
    </source>
</evidence>
<dbReference type="SUPFAM" id="SSF56176">
    <property type="entry name" value="FAD-binding/transporter-associated domain-like"/>
    <property type="match status" value="1"/>
</dbReference>
<feature type="domain" description="CNNM transmembrane" evidence="13">
    <location>
        <begin position="2"/>
        <end position="205"/>
    </location>
</feature>
<dbReference type="SUPFAM" id="SSF54631">
    <property type="entry name" value="CBS-domain pair"/>
    <property type="match status" value="1"/>
</dbReference>
<keyword evidence="3" id="KW-1003">Cell membrane</keyword>
<dbReference type="InterPro" id="IPR002550">
    <property type="entry name" value="CNNM"/>
</dbReference>
<keyword evidence="15" id="KW-1185">Reference proteome</keyword>
<feature type="transmembrane region" description="Helical" evidence="11">
    <location>
        <begin position="138"/>
        <end position="160"/>
    </location>
</feature>
<dbReference type="Gene3D" id="3.10.580.10">
    <property type="entry name" value="CBS-domain"/>
    <property type="match status" value="1"/>
</dbReference>
<dbReference type="GO" id="GO:0050660">
    <property type="term" value="F:flavin adenine dinucleotide binding"/>
    <property type="evidence" value="ECO:0007669"/>
    <property type="project" value="InterPro"/>
</dbReference>
<dbReference type="InterPro" id="IPR044751">
    <property type="entry name" value="Ion_transp-like_CBS"/>
</dbReference>